<keyword evidence="6 11" id="KW-0808">Transferase</keyword>
<dbReference type="InterPro" id="IPR005110">
    <property type="entry name" value="MoeA_linker/N"/>
</dbReference>
<evidence type="ECO:0000256" key="9">
    <source>
        <dbReference type="ARBA" id="ARBA00023150"/>
    </source>
</evidence>
<feature type="domain" description="MoaB/Mog" evidence="12">
    <location>
        <begin position="189"/>
        <end position="328"/>
    </location>
</feature>
<dbReference type="SUPFAM" id="SSF63882">
    <property type="entry name" value="MoeA N-terminal region -like"/>
    <property type="match status" value="1"/>
</dbReference>
<proteinExistence type="inferred from homology"/>
<evidence type="ECO:0000259" key="12">
    <source>
        <dbReference type="SMART" id="SM00852"/>
    </source>
</evidence>
<evidence type="ECO:0000313" key="14">
    <source>
        <dbReference type="Proteomes" id="UP000219993"/>
    </source>
</evidence>
<keyword evidence="14" id="KW-1185">Reference proteome</keyword>
<dbReference type="InterPro" id="IPR036688">
    <property type="entry name" value="MoeA_C_domain_IV_sf"/>
</dbReference>
<dbReference type="InterPro" id="IPR036425">
    <property type="entry name" value="MoaB/Mog-like_dom_sf"/>
</dbReference>
<dbReference type="PANTHER" id="PTHR10192:SF31">
    <property type="entry name" value="MOLYBDOPTERIN MOLYBDENUMTRANSFERASE"/>
    <property type="match status" value="1"/>
</dbReference>
<dbReference type="Pfam" id="PF03453">
    <property type="entry name" value="MoeA_N"/>
    <property type="match status" value="1"/>
</dbReference>
<dbReference type="EC" id="2.10.1.1" evidence="11"/>
<evidence type="ECO:0000313" key="13">
    <source>
        <dbReference type="EMBL" id="ATJ82626.1"/>
    </source>
</evidence>
<dbReference type="EMBL" id="CP021435">
    <property type="protein sequence ID" value="ATJ82626.1"/>
    <property type="molecule type" value="Genomic_DNA"/>
</dbReference>
<dbReference type="Gene3D" id="2.40.340.10">
    <property type="entry name" value="MoeA, C-terminal, domain IV"/>
    <property type="match status" value="1"/>
</dbReference>
<organism evidence="13 14">
    <name type="scientific">Halomonas beimenensis</name>
    <dbReference type="NCBI Taxonomy" id="475662"/>
    <lineage>
        <taxon>Bacteria</taxon>
        <taxon>Pseudomonadati</taxon>
        <taxon>Pseudomonadota</taxon>
        <taxon>Gammaproteobacteria</taxon>
        <taxon>Oceanospirillales</taxon>
        <taxon>Halomonadaceae</taxon>
        <taxon>Halomonas</taxon>
    </lineage>
</organism>
<dbReference type="SUPFAM" id="SSF63867">
    <property type="entry name" value="MoeA C-terminal domain-like"/>
    <property type="match status" value="1"/>
</dbReference>
<evidence type="ECO:0000256" key="8">
    <source>
        <dbReference type="ARBA" id="ARBA00022842"/>
    </source>
</evidence>
<dbReference type="GO" id="GO:0006777">
    <property type="term" value="P:Mo-molybdopterin cofactor biosynthetic process"/>
    <property type="evidence" value="ECO:0007669"/>
    <property type="project" value="UniProtKB-UniRule"/>
</dbReference>
<comment type="similarity">
    <text evidence="4 11">Belongs to the MoeA family.</text>
</comment>
<reference evidence="13 14" key="1">
    <citation type="journal article" date="2017" name="Sci. Rep.">
        <title>Revealing the Saline Adaptation Strategies of the Halophilic Bacterium Halomonas beimenensis through High-throughput Omics and Transposon Mutagenesis Approaches.</title>
        <authorList>
            <person name="Chen Y.H."/>
            <person name="Lin S.S."/>
            <person name="Shyu Y.T."/>
        </authorList>
    </citation>
    <scope>NUCLEOTIDE SEQUENCE [LARGE SCALE GENOMIC DNA]</scope>
    <source>
        <strain evidence="13 14">NTU-111</strain>
    </source>
</reference>
<dbReference type="NCBIfam" id="TIGR00177">
    <property type="entry name" value="molyb_syn"/>
    <property type="match status" value="1"/>
</dbReference>
<comment type="function">
    <text evidence="2 11">Catalyzes the insertion of molybdate into adenylated molybdopterin with the concomitant release of AMP.</text>
</comment>
<evidence type="ECO:0000256" key="5">
    <source>
        <dbReference type="ARBA" id="ARBA00022505"/>
    </source>
</evidence>
<dbReference type="FunFam" id="3.40.980.10:FF:000004">
    <property type="entry name" value="Molybdopterin molybdenumtransferase"/>
    <property type="match status" value="1"/>
</dbReference>
<evidence type="ECO:0000256" key="1">
    <source>
        <dbReference type="ARBA" id="ARBA00001946"/>
    </source>
</evidence>
<name>A0A291P6U1_9GAMM</name>
<dbReference type="CDD" id="cd00887">
    <property type="entry name" value="MoeA"/>
    <property type="match status" value="1"/>
</dbReference>
<dbReference type="Pfam" id="PF00994">
    <property type="entry name" value="MoCF_biosynth"/>
    <property type="match status" value="1"/>
</dbReference>
<keyword evidence="8 11" id="KW-0460">Magnesium</keyword>
<dbReference type="Pfam" id="PF03454">
    <property type="entry name" value="MoeA_C"/>
    <property type="match status" value="1"/>
</dbReference>
<keyword evidence="7 11" id="KW-0479">Metal-binding</keyword>
<dbReference type="InterPro" id="IPR005111">
    <property type="entry name" value="MoeA_C_domain_IV"/>
</dbReference>
<dbReference type="GO" id="GO:0005829">
    <property type="term" value="C:cytosol"/>
    <property type="evidence" value="ECO:0007669"/>
    <property type="project" value="TreeGrafter"/>
</dbReference>
<evidence type="ECO:0000256" key="6">
    <source>
        <dbReference type="ARBA" id="ARBA00022679"/>
    </source>
</evidence>
<evidence type="ECO:0000256" key="7">
    <source>
        <dbReference type="ARBA" id="ARBA00022723"/>
    </source>
</evidence>
<dbReference type="PANTHER" id="PTHR10192">
    <property type="entry name" value="MOLYBDOPTERIN BIOSYNTHESIS PROTEIN"/>
    <property type="match status" value="1"/>
</dbReference>
<evidence type="ECO:0000256" key="4">
    <source>
        <dbReference type="ARBA" id="ARBA00010763"/>
    </source>
</evidence>
<keyword evidence="9 11" id="KW-0501">Molybdenum cofactor biosynthesis</keyword>
<keyword evidence="5 11" id="KW-0500">Molybdenum</keyword>
<sequence>MTLSCFDLGERMLTPAEANEALGGLAPAPLPAEWLPLAALHGRVLAEDIVSSIDVPQNTNAAMDGIALAWPGEGEAPARWRRVGEVLAGRRHATPLRDGECVAITTGAPLPAGADTVVMREQLAWHGDEVVVEHPDRVRRGQHVRRAGEDIARGQRALAAGTRLAAAELGLLASLGHAEAAVMRRPRVAVFSTGDEVTAPGEPLPEAGIFDANRFTLAGLLAEHGADCLDLGILPDDRGAMIRALEHAARRADLVLTSGGVSVGQADYTRQALEAVGRMAFWRIAIRPGRPLACGQLGEREVPFLGLPGNPVAAMVTFLQFVAPLLRRLEGRPDVAPRRLTALAETALRSRTGRTDFLRGVTRHDAQGRLWVRDTGAQGSGILSSMVAADCLIELDETRASVEPGEPVTIQPLSRLS</sequence>
<dbReference type="UniPathway" id="UPA00344"/>
<dbReference type="RefSeq" id="WP_097789052.1">
    <property type="nucleotide sequence ID" value="NZ_BAAADT010000026.1"/>
</dbReference>
<comment type="cofactor">
    <cofactor evidence="1 11">
        <name>Mg(2+)</name>
        <dbReference type="ChEBI" id="CHEBI:18420"/>
    </cofactor>
</comment>
<dbReference type="AlphaFoldDB" id="A0A291P6U1"/>
<dbReference type="GO" id="GO:0046872">
    <property type="term" value="F:metal ion binding"/>
    <property type="evidence" value="ECO:0007669"/>
    <property type="project" value="UniProtKB-UniRule"/>
</dbReference>
<dbReference type="InterPro" id="IPR038987">
    <property type="entry name" value="MoeA-like"/>
</dbReference>
<evidence type="ECO:0000256" key="3">
    <source>
        <dbReference type="ARBA" id="ARBA00005046"/>
    </source>
</evidence>
<dbReference type="Gene3D" id="3.40.980.10">
    <property type="entry name" value="MoaB/Mog-like domain"/>
    <property type="match status" value="1"/>
</dbReference>
<evidence type="ECO:0000256" key="10">
    <source>
        <dbReference type="ARBA" id="ARBA00047317"/>
    </source>
</evidence>
<dbReference type="SMART" id="SM00852">
    <property type="entry name" value="MoCF_biosynth"/>
    <property type="match status" value="1"/>
</dbReference>
<accession>A0A291P6U1</accession>
<dbReference type="Gene3D" id="3.90.105.10">
    <property type="entry name" value="Molybdopterin biosynthesis moea protein, domain 2"/>
    <property type="match status" value="1"/>
</dbReference>
<dbReference type="GO" id="GO:0061599">
    <property type="term" value="F:molybdopterin molybdotransferase activity"/>
    <property type="evidence" value="ECO:0007669"/>
    <property type="project" value="UniProtKB-UniRule"/>
</dbReference>
<dbReference type="KEGG" id="hbe:BEI_1639"/>
<evidence type="ECO:0000256" key="2">
    <source>
        <dbReference type="ARBA" id="ARBA00002901"/>
    </source>
</evidence>
<dbReference type="SUPFAM" id="SSF53218">
    <property type="entry name" value="Molybdenum cofactor biosynthesis proteins"/>
    <property type="match status" value="1"/>
</dbReference>
<comment type="pathway">
    <text evidence="3 11">Cofactor biosynthesis; molybdopterin biosynthesis.</text>
</comment>
<comment type="catalytic activity">
    <reaction evidence="10">
        <text>adenylyl-molybdopterin + molybdate = Mo-molybdopterin + AMP + H(+)</text>
        <dbReference type="Rhea" id="RHEA:35047"/>
        <dbReference type="ChEBI" id="CHEBI:15378"/>
        <dbReference type="ChEBI" id="CHEBI:36264"/>
        <dbReference type="ChEBI" id="CHEBI:62727"/>
        <dbReference type="ChEBI" id="CHEBI:71302"/>
        <dbReference type="ChEBI" id="CHEBI:456215"/>
        <dbReference type="EC" id="2.10.1.1"/>
    </reaction>
</comment>
<dbReference type="OrthoDB" id="9804758at2"/>
<dbReference type="InterPro" id="IPR036135">
    <property type="entry name" value="MoeA_linker/N_sf"/>
</dbReference>
<protein>
    <recommendedName>
        <fullName evidence="11">Molybdopterin molybdenumtransferase</fullName>
        <ecNumber evidence="11">2.10.1.1</ecNumber>
    </recommendedName>
</protein>
<dbReference type="Gene3D" id="2.170.190.11">
    <property type="entry name" value="Molybdopterin biosynthesis moea protein, domain 3"/>
    <property type="match status" value="1"/>
</dbReference>
<dbReference type="Proteomes" id="UP000219993">
    <property type="component" value="Chromosome"/>
</dbReference>
<dbReference type="InterPro" id="IPR001453">
    <property type="entry name" value="MoaB/Mog_dom"/>
</dbReference>
<evidence type="ECO:0000256" key="11">
    <source>
        <dbReference type="RuleBase" id="RU365090"/>
    </source>
</evidence>
<dbReference type="NCBIfam" id="NF045515">
    <property type="entry name" value="Glp_gephyrin"/>
    <property type="match status" value="1"/>
</dbReference>
<gene>
    <name evidence="13" type="primary">moeA1</name>
    <name evidence="13" type="ORF">BEI_1639</name>
</gene>